<proteinExistence type="predicted"/>
<organism evidence="1 2">
    <name type="scientific">Phormidesmis priestleyi Ana</name>
    <dbReference type="NCBI Taxonomy" id="1666911"/>
    <lineage>
        <taxon>Bacteria</taxon>
        <taxon>Bacillati</taxon>
        <taxon>Cyanobacteriota</taxon>
        <taxon>Cyanophyceae</taxon>
        <taxon>Leptolyngbyales</taxon>
        <taxon>Leptolyngbyaceae</taxon>
        <taxon>Phormidesmis</taxon>
    </lineage>
</organism>
<dbReference type="STRING" id="1666911.HLUCCA11_18820"/>
<reference evidence="1 2" key="1">
    <citation type="submission" date="2015-09" db="EMBL/GenBank/DDBJ databases">
        <title>Identification and resolution of microdiversity through metagenomic sequencing of parallel consortia.</title>
        <authorList>
            <person name="Nelson W.C."/>
            <person name="Romine M.F."/>
            <person name="Lindemann S.R."/>
        </authorList>
    </citation>
    <scope>NUCLEOTIDE SEQUENCE [LARGE SCALE GENOMIC DNA]</scope>
    <source>
        <strain evidence="1">Ana</strain>
    </source>
</reference>
<dbReference type="PANTHER" id="PTHR10098:SF108">
    <property type="entry name" value="TETRATRICOPEPTIDE REPEAT PROTEIN 28"/>
    <property type="match status" value="1"/>
</dbReference>
<evidence type="ECO:0000313" key="2">
    <source>
        <dbReference type="Proteomes" id="UP000050465"/>
    </source>
</evidence>
<dbReference type="InterPro" id="IPR011990">
    <property type="entry name" value="TPR-like_helical_dom_sf"/>
</dbReference>
<dbReference type="Gene3D" id="1.25.40.10">
    <property type="entry name" value="Tetratricopeptide repeat domain"/>
    <property type="match status" value="2"/>
</dbReference>
<dbReference type="AlphaFoldDB" id="A0A0P8BI40"/>
<dbReference type="PATRIC" id="fig|1666911.3.peg.2265"/>
<dbReference type="SUPFAM" id="SSF48452">
    <property type="entry name" value="TPR-like"/>
    <property type="match status" value="1"/>
</dbReference>
<evidence type="ECO:0000313" key="1">
    <source>
        <dbReference type="EMBL" id="KPQ33375.1"/>
    </source>
</evidence>
<accession>A0A0P8BI40</accession>
<name>A0A0P8BI40_9CYAN</name>
<protein>
    <recommendedName>
        <fullName evidence="3">Tetratricopeptide repeat</fullName>
    </recommendedName>
</protein>
<evidence type="ECO:0008006" key="3">
    <source>
        <dbReference type="Google" id="ProtNLM"/>
    </source>
</evidence>
<dbReference type="PANTHER" id="PTHR10098">
    <property type="entry name" value="RAPSYN-RELATED"/>
    <property type="match status" value="1"/>
</dbReference>
<dbReference type="Proteomes" id="UP000050465">
    <property type="component" value="Unassembled WGS sequence"/>
</dbReference>
<comment type="caution">
    <text evidence="1">The sequence shown here is derived from an EMBL/GenBank/DDBJ whole genome shotgun (WGS) entry which is preliminary data.</text>
</comment>
<gene>
    <name evidence="1" type="ORF">HLUCCA11_18820</name>
</gene>
<sequence>MSNSLADQYLALIDEIVTQTLKGNVRSKEQVRSQLEEAVESGTGEIFERAVASRIAETEAKLEESLKAPRILRALKTIEDEWQKGQKDRQVASEIAIAASQLNQAEAVERPLIFLSLIDPNQPNSLNREQLKQLAKKLDANGAAVDNRPEELREEMQPWSQGIVAGLTNYQQLEPQLVSWLYQSAGSNIGFGSKKEMGPWPVWQQLSAGLPRLVFTALAEDQPLEAITRTAVDTASWVNLAITLTFMQRNLVAWFDKQPYSVKAGKQLSYSTFLIFAAIWGQLSQGFSSSGINHYQALGDGSFQLMLQILRTFSQRDDFPLYGGVFASFSGDYLQDTLDYFGEPLAQVEGTQEKARILTLLGYSRQMLGQAAAAKSFHERALTIAQQAGDLPCETANLCHLARNAVLQKDYAQGVSTSQRALILARQSGDRVGEANALVNYGYAQVLQARANDIADTAVYDGAIAYLNQGLELAVKQGDFQSQALAYNSLGVGYVMCDRPQAALDILTQGTQAIQSAGNIYLQGLCTLYTAEAHHALKHSDEAVFYSALAMFLLESIGSEDWRQAAGLASILQRQLGPENFAQTLEKYRRQLTPVMSMEGYDNLPALLEKYRQG</sequence>
<dbReference type="EMBL" id="LJZR01000033">
    <property type="protein sequence ID" value="KPQ33375.1"/>
    <property type="molecule type" value="Genomic_DNA"/>
</dbReference>